<accession>A0A9P7V7I5</accession>
<comment type="caution">
    <text evidence="1">The sequence shown here is derived from an EMBL/GenBank/DDBJ whole genome shotgun (WGS) entry which is preliminary data.</text>
</comment>
<name>A0A9P7V7I5_9ASCO</name>
<reference evidence="1" key="1">
    <citation type="submission" date="2021-03" db="EMBL/GenBank/DDBJ databases">
        <authorList>
            <person name="Palmer J.M."/>
        </authorList>
    </citation>
    <scope>NUCLEOTIDE SEQUENCE</scope>
    <source>
        <strain evidence="1">ARV_011</strain>
    </source>
</reference>
<dbReference type="PANTHER" id="PTHR21192">
    <property type="entry name" value="NUCLEAR PROTEIN E3-3"/>
    <property type="match status" value="1"/>
</dbReference>
<evidence type="ECO:0008006" key="3">
    <source>
        <dbReference type="Google" id="ProtNLM"/>
    </source>
</evidence>
<dbReference type="Gene3D" id="3.40.1230.10">
    <property type="entry name" value="MTH938-like"/>
    <property type="match status" value="1"/>
</dbReference>
<dbReference type="PANTHER" id="PTHR21192:SF2">
    <property type="entry name" value="NADH DEHYDROGENASE [UBIQUINONE] 1 ALPHA SUBCOMPLEX ASSEMBLY FACTOR 3"/>
    <property type="match status" value="1"/>
</dbReference>
<dbReference type="SUPFAM" id="SSF64076">
    <property type="entry name" value="MTH938-like"/>
    <property type="match status" value="1"/>
</dbReference>
<gene>
    <name evidence="1" type="ORF">KQ657_001440</name>
</gene>
<dbReference type="OrthoDB" id="20681at2759"/>
<keyword evidence="2" id="KW-1185">Reference proteome</keyword>
<sequence length="199" mass="21998">MSSVLSLYRFRILRSYLKSAKHAATLFGGGARPTYKQEDFTPPTKQAVTNPVDILKRNDVLAFSAKPVNYIETVSDRGFHLSNQVLIELTEGNITGCMLIGKETFEVDFSNNGVEIDGINVTFDQSIMQVFDKIHPKPEILCIGLGNKSRRLAQSNRDTLSQLGIQIETGQTRTAARLFDLLSTERPGVIGALMLPPNV</sequence>
<dbReference type="GeneID" id="66114814"/>
<dbReference type="GO" id="GO:0005743">
    <property type="term" value="C:mitochondrial inner membrane"/>
    <property type="evidence" value="ECO:0007669"/>
    <property type="project" value="TreeGrafter"/>
</dbReference>
<dbReference type="InterPro" id="IPR007523">
    <property type="entry name" value="NDUFAF3/AAMDC"/>
</dbReference>
<protein>
    <recommendedName>
        <fullName evidence="3">NADH dehydrogenase [ubiquinone] 1 alpha subcomplex assembly factor 3</fullName>
    </recommendedName>
</protein>
<organism evidence="1 2">
    <name type="scientific">Scheffersomyces spartinae</name>
    <dbReference type="NCBI Taxonomy" id="45513"/>
    <lineage>
        <taxon>Eukaryota</taxon>
        <taxon>Fungi</taxon>
        <taxon>Dikarya</taxon>
        <taxon>Ascomycota</taxon>
        <taxon>Saccharomycotina</taxon>
        <taxon>Pichiomycetes</taxon>
        <taxon>Debaryomycetaceae</taxon>
        <taxon>Scheffersomyces</taxon>
    </lineage>
</organism>
<dbReference type="Pfam" id="PF04430">
    <property type="entry name" value="DUF498"/>
    <property type="match status" value="1"/>
</dbReference>
<dbReference type="Proteomes" id="UP000790833">
    <property type="component" value="Unassembled WGS sequence"/>
</dbReference>
<proteinExistence type="predicted"/>
<dbReference type="GO" id="GO:0032981">
    <property type="term" value="P:mitochondrial respiratory chain complex I assembly"/>
    <property type="evidence" value="ECO:0007669"/>
    <property type="project" value="TreeGrafter"/>
</dbReference>
<evidence type="ECO:0000313" key="2">
    <source>
        <dbReference type="Proteomes" id="UP000790833"/>
    </source>
</evidence>
<dbReference type="RefSeq" id="XP_043048210.1">
    <property type="nucleotide sequence ID" value="XM_043192238.1"/>
</dbReference>
<dbReference type="EMBL" id="JAHMUF010000016">
    <property type="protein sequence ID" value="KAG7192660.1"/>
    <property type="molecule type" value="Genomic_DNA"/>
</dbReference>
<dbReference type="AlphaFoldDB" id="A0A9P7V7I5"/>
<dbReference type="InterPro" id="IPR036748">
    <property type="entry name" value="MTH938-like_sf"/>
</dbReference>
<evidence type="ECO:0000313" key="1">
    <source>
        <dbReference type="EMBL" id="KAG7192660.1"/>
    </source>
</evidence>